<keyword evidence="3" id="KW-1185">Reference proteome</keyword>
<protein>
    <recommendedName>
        <fullName evidence="4">TIGR00341 family protein</fullName>
    </recommendedName>
</protein>
<reference evidence="2 3" key="1">
    <citation type="journal article" date="2011" name="J. Bacteriol.">
        <title>Genome sequence of the mercury-methylating and pleomorphic Desulfovibrio africanus Strain Walvis Bay.</title>
        <authorList>
            <person name="Brown S.D."/>
            <person name="Wall J.D."/>
            <person name="Kucken A.M."/>
            <person name="Gilmour C.C."/>
            <person name="Podar M."/>
            <person name="Brandt C.C."/>
            <person name="Teshima H."/>
            <person name="Detter J.C."/>
            <person name="Han C.S."/>
            <person name="Land M.L."/>
            <person name="Lucas S."/>
            <person name="Han J."/>
            <person name="Pennacchio L."/>
            <person name="Nolan M."/>
            <person name="Pitluck S."/>
            <person name="Woyke T."/>
            <person name="Goodwin L."/>
            <person name="Palumbo A.V."/>
            <person name="Elias D.A."/>
        </authorList>
    </citation>
    <scope>NUCLEOTIDE SEQUENCE [LARGE SCALE GENOMIC DNA]</scope>
    <source>
        <strain evidence="2 3">Walvis Bay</strain>
    </source>
</reference>
<organism evidence="2 3">
    <name type="scientific">Desulfocurvibacter africanus subsp. africanus str. Walvis Bay</name>
    <dbReference type="NCBI Taxonomy" id="690850"/>
    <lineage>
        <taxon>Bacteria</taxon>
        <taxon>Pseudomonadati</taxon>
        <taxon>Thermodesulfobacteriota</taxon>
        <taxon>Desulfovibrionia</taxon>
        <taxon>Desulfovibrionales</taxon>
        <taxon>Desulfovibrionaceae</taxon>
        <taxon>Desulfocurvibacter</taxon>
    </lineage>
</organism>
<evidence type="ECO:0000313" key="3">
    <source>
        <dbReference type="Proteomes" id="UP000007844"/>
    </source>
</evidence>
<evidence type="ECO:0008006" key="4">
    <source>
        <dbReference type="Google" id="ProtNLM"/>
    </source>
</evidence>
<feature type="transmembrane region" description="Helical" evidence="1">
    <location>
        <begin position="112"/>
        <end position="134"/>
    </location>
</feature>
<sequence>MRQLVVHVPRGQGGKVLEMARDLDGRNMALLESRDGGDQDLVLLHVSNGKVEDMLDRLGNMDQACVTLNPQPILPINLATEKIADQVRDVELRSPVEVVLGSMRSIGSWKGFLGYAAASGAVTWIGLTTNAWYLLTAGMLIAPFAQPAMNGAIATAIGDGKMFLHSLGRYFASLATSILLAWLLSLAIGPQTPTQLMSQIASVSMVAFVLPVVAGAAGAINLLQTEGDNLVSGAGVGLLVAASLAPPATLVGMGAALGQWSFAATGLFQLLLQLTGINVAGGLVFALFGVRPHSSRFTQGRRGMLGLLLTVMAMAFAGLIFLQVRADPTFQGGSKAQTALNVMDQSMRERGDAVLVDSQARFLQTGLGKDPAVLAQAWVMPKIGNLNGKDREGLRGEISDYLQDRLNSRVSGAPVLLTVTLLDKPPKAAP</sequence>
<evidence type="ECO:0000256" key="1">
    <source>
        <dbReference type="SAM" id="Phobius"/>
    </source>
</evidence>
<keyword evidence="1" id="KW-0812">Transmembrane</keyword>
<keyword evidence="1" id="KW-1133">Transmembrane helix</keyword>
<feature type="transmembrane region" description="Helical" evidence="1">
    <location>
        <begin position="302"/>
        <end position="322"/>
    </location>
</feature>
<accession>F3Z0M6</accession>
<dbReference type="eggNOG" id="COG1808">
    <property type="taxonomic scope" value="Bacteria"/>
</dbReference>
<feature type="transmembrane region" description="Helical" evidence="1">
    <location>
        <begin position="170"/>
        <end position="188"/>
    </location>
</feature>
<dbReference type="KEGG" id="daf:Desaf_1513"/>
<feature type="transmembrane region" description="Helical" evidence="1">
    <location>
        <begin position="140"/>
        <end position="158"/>
    </location>
</feature>
<dbReference type="Pfam" id="PF04087">
    <property type="entry name" value="DUF389"/>
    <property type="match status" value="1"/>
</dbReference>
<feature type="transmembrane region" description="Helical" evidence="1">
    <location>
        <begin position="235"/>
        <end position="258"/>
    </location>
</feature>
<dbReference type="HOGENOM" id="CLU_052795_0_0_7"/>
<dbReference type="EMBL" id="CP003221">
    <property type="protein sequence ID" value="EGJ49850.1"/>
    <property type="molecule type" value="Genomic_DNA"/>
</dbReference>
<dbReference type="STRING" id="690850.Desaf_1513"/>
<dbReference type="RefSeq" id="WP_014259634.1">
    <property type="nucleotide sequence ID" value="NC_016629.1"/>
</dbReference>
<feature type="transmembrane region" description="Helical" evidence="1">
    <location>
        <begin position="200"/>
        <end position="223"/>
    </location>
</feature>
<dbReference type="PANTHER" id="PTHR20992:SF9">
    <property type="entry name" value="AT15442P-RELATED"/>
    <property type="match status" value="1"/>
</dbReference>
<name>F3Z0M6_DESAF</name>
<gene>
    <name evidence="2" type="ORF">Desaf_1513</name>
</gene>
<evidence type="ECO:0000313" key="2">
    <source>
        <dbReference type="EMBL" id="EGJ49850.1"/>
    </source>
</evidence>
<dbReference type="InterPro" id="IPR005240">
    <property type="entry name" value="DUF389"/>
</dbReference>
<dbReference type="PANTHER" id="PTHR20992">
    <property type="entry name" value="AT15442P-RELATED"/>
    <property type="match status" value="1"/>
</dbReference>
<dbReference type="Proteomes" id="UP000007844">
    <property type="component" value="Chromosome"/>
</dbReference>
<keyword evidence="1" id="KW-0472">Membrane</keyword>
<feature type="transmembrane region" description="Helical" evidence="1">
    <location>
        <begin position="270"/>
        <end position="290"/>
    </location>
</feature>
<proteinExistence type="predicted"/>
<dbReference type="AlphaFoldDB" id="F3Z0M6"/>